<dbReference type="InterPro" id="IPR004532">
    <property type="entry name" value="Phe-tRNA-ligase_IIc_bsu_bact"/>
</dbReference>
<comment type="subunit">
    <text evidence="2 11">Tetramer of two alpha and two beta subunits.</text>
</comment>
<evidence type="ECO:0000256" key="10">
    <source>
        <dbReference type="ARBA" id="ARBA00049255"/>
    </source>
</evidence>
<proteinExistence type="inferred from homology"/>
<dbReference type="InterPro" id="IPR009061">
    <property type="entry name" value="DNA-bd_dom_put_sf"/>
</dbReference>
<evidence type="ECO:0000256" key="8">
    <source>
        <dbReference type="ARBA" id="ARBA00022917"/>
    </source>
</evidence>
<keyword evidence="4 11" id="KW-0479">Metal-binding</keyword>
<dbReference type="PANTHER" id="PTHR10947">
    <property type="entry name" value="PHENYLALANYL-TRNA SYNTHETASE BETA CHAIN AND LEUCINE-RICH REPEAT-CONTAINING PROTEIN 47"/>
    <property type="match status" value="1"/>
</dbReference>
<accession>A0A0G1CAQ9</accession>
<comment type="cofactor">
    <cofactor evidence="11">
        <name>Mg(2+)</name>
        <dbReference type="ChEBI" id="CHEBI:18420"/>
    </cofactor>
    <text evidence="11">Binds 2 magnesium ions per tetramer.</text>
</comment>
<dbReference type="InterPro" id="IPR005147">
    <property type="entry name" value="tRNA_synthase_B5-dom"/>
</dbReference>
<dbReference type="Pfam" id="PF17759">
    <property type="entry name" value="tRNA_synthFbeta"/>
    <property type="match status" value="1"/>
</dbReference>
<dbReference type="InterPro" id="IPR045060">
    <property type="entry name" value="Phe-tRNA-ligase_IIc_bsu"/>
</dbReference>
<dbReference type="InterPro" id="IPR036690">
    <property type="entry name" value="Fdx_antiC-bd_sf"/>
</dbReference>
<dbReference type="InterPro" id="IPR020825">
    <property type="entry name" value="Phe-tRNA_synthase-like_B3/B4"/>
</dbReference>
<dbReference type="HAMAP" id="MF_00283">
    <property type="entry name" value="Phe_tRNA_synth_beta1"/>
    <property type="match status" value="1"/>
</dbReference>
<dbReference type="SUPFAM" id="SSF56037">
    <property type="entry name" value="PheT/TilS domain"/>
    <property type="match status" value="1"/>
</dbReference>
<gene>
    <name evidence="11" type="primary">pheT</name>
    <name evidence="14" type="ORF">UV59_C0054G0004</name>
</gene>
<evidence type="ECO:0000259" key="13">
    <source>
        <dbReference type="PROSITE" id="PS51483"/>
    </source>
</evidence>
<evidence type="ECO:0000256" key="5">
    <source>
        <dbReference type="ARBA" id="ARBA00022741"/>
    </source>
</evidence>
<dbReference type="EC" id="6.1.1.20" evidence="11"/>
<dbReference type="Pfam" id="PF03484">
    <property type="entry name" value="B5"/>
    <property type="match status" value="1"/>
</dbReference>
<keyword evidence="5 11" id="KW-0547">Nucleotide-binding</keyword>
<dbReference type="SMART" id="SM00874">
    <property type="entry name" value="B5"/>
    <property type="match status" value="1"/>
</dbReference>
<sequence length="679" mass="75758">MNIKIPVSWIRDYLKTDVAAKTLANVLSASGPSIEKIEKVKEDYVFDVEVTSNRTDSASVFGLAREANAILSNLGEKSHLVNPKGIDVVLEPDTSNILSLDVVIKDINLCPRFTAIIIDNVKIKPSPAVIQNRLMLSGIRPINNIVDITNYIMLEMGQPMHAFDYDRIRGAKMVLRESIEGEKIVTLDKTTRKLPKGSIVIEDSERLIDLCGIMGGANSQISKRTKKAVLFVQAYDPKTIKKTTQNLSFRTEAAARFEKGVDLETIPNALSRAVYLAKTNAGAKIASELIDIYKNKPKTPAITLNIRKLNNYLGEEIHPNLAIKILSLLGFEAKLQEKSIIAKPPSWRLDDVDDDVDLIEEIARIYGYQNLKSEIPKGEIPISPKNVTEEIIELKRALKFLGLTEIISYSIISKKMLGLAQPKKEEIVELQNPLTENWQYMRPSILISLTEVIGQNRYIQQDLKIFEIAKTYIAQGDDLPKQDLQLAIAVFPGDFFEVKGYLENIAKIIGREIQLKPIAKKHPLFRQNQSAGVFSGKEQVGEVGILDSKTTNYFDIKNAVCALEINLSTLYGLPAVTKTYKSIPKYPSVIEDISAIFTSKTALDEIIQAARKAGLPLVTNVEVIDVFQDEKLGIDKKSVTLRLTYQKSDATPAQEEVTEARNKISSVLEKSLLARIRKK</sequence>
<feature type="domain" description="B5" evidence="13">
    <location>
        <begin position="297"/>
        <end position="373"/>
    </location>
</feature>
<dbReference type="GO" id="GO:0005524">
    <property type="term" value="F:ATP binding"/>
    <property type="evidence" value="ECO:0007669"/>
    <property type="project" value="UniProtKB-UniRule"/>
</dbReference>
<dbReference type="PANTHER" id="PTHR10947:SF0">
    <property type="entry name" value="PHENYLALANINE--TRNA LIGASE BETA SUBUNIT"/>
    <property type="match status" value="1"/>
</dbReference>
<evidence type="ECO:0000313" key="15">
    <source>
        <dbReference type="Proteomes" id="UP000034543"/>
    </source>
</evidence>
<organism evidence="14 15">
    <name type="scientific">Candidatus Gottesmanbacteria bacterium GW2011_GWA1_43_11</name>
    <dbReference type="NCBI Taxonomy" id="1618436"/>
    <lineage>
        <taxon>Bacteria</taxon>
        <taxon>Candidatus Gottesmaniibacteriota</taxon>
    </lineage>
</organism>
<dbReference type="SUPFAM" id="SSF55681">
    <property type="entry name" value="Class II aaRS and biotin synthetases"/>
    <property type="match status" value="1"/>
</dbReference>
<dbReference type="Gene3D" id="3.30.70.380">
    <property type="entry name" value="Ferrodoxin-fold anticodon-binding domain"/>
    <property type="match status" value="1"/>
</dbReference>
<feature type="domain" description="FDX-ACB" evidence="12">
    <location>
        <begin position="584"/>
        <end position="677"/>
    </location>
</feature>
<keyword evidence="3 11" id="KW-0436">Ligase</keyword>
<comment type="subcellular location">
    <subcellularLocation>
        <location evidence="11">Cytoplasm</location>
    </subcellularLocation>
</comment>
<comment type="similarity">
    <text evidence="1 11">Belongs to the phenylalanyl-tRNA synthetase beta subunit family. Type 1 subfamily.</text>
</comment>
<dbReference type="Gene3D" id="3.30.56.10">
    <property type="match status" value="2"/>
</dbReference>
<dbReference type="Pfam" id="PF03147">
    <property type="entry name" value="FDX-ACB"/>
    <property type="match status" value="1"/>
</dbReference>
<keyword evidence="6 11" id="KW-0067">ATP-binding</keyword>
<dbReference type="InterPro" id="IPR005121">
    <property type="entry name" value="Fdx_antiC-bd"/>
</dbReference>
<dbReference type="PROSITE" id="PS51447">
    <property type="entry name" value="FDX_ACB"/>
    <property type="match status" value="1"/>
</dbReference>
<dbReference type="InterPro" id="IPR041616">
    <property type="entry name" value="PheRS_beta_core"/>
</dbReference>
<evidence type="ECO:0000256" key="7">
    <source>
        <dbReference type="ARBA" id="ARBA00022842"/>
    </source>
</evidence>
<reference evidence="14 15" key="1">
    <citation type="journal article" date="2015" name="Nature">
        <title>rRNA introns, odd ribosomes, and small enigmatic genomes across a large radiation of phyla.</title>
        <authorList>
            <person name="Brown C.T."/>
            <person name="Hug L.A."/>
            <person name="Thomas B.C."/>
            <person name="Sharon I."/>
            <person name="Castelle C.J."/>
            <person name="Singh A."/>
            <person name="Wilkins M.J."/>
            <person name="Williams K.H."/>
            <person name="Banfield J.F."/>
        </authorList>
    </citation>
    <scope>NUCLEOTIDE SEQUENCE [LARGE SCALE GENOMIC DNA]</scope>
</reference>
<evidence type="ECO:0000256" key="11">
    <source>
        <dbReference type="HAMAP-Rule" id="MF_00283"/>
    </source>
</evidence>
<dbReference type="SUPFAM" id="SSF46955">
    <property type="entry name" value="Putative DNA-binding domain"/>
    <property type="match status" value="2"/>
</dbReference>
<feature type="binding site" evidence="11">
    <location>
        <position position="357"/>
    </location>
    <ligand>
        <name>Mg(2+)</name>
        <dbReference type="ChEBI" id="CHEBI:18420"/>
        <note>shared with alpha subunit</note>
    </ligand>
</feature>
<keyword evidence="11" id="KW-0963">Cytoplasm</keyword>
<evidence type="ECO:0000313" key="14">
    <source>
        <dbReference type="EMBL" id="KKS82745.1"/>
    </source>
</evidence>
<name>A0A0G1CAQ9_9BACT</name>
<dbReference type="Pfam" id="PF03483">
    <property type="entry name" value="B3_4"/>
    <property type="match status" value="1"/>
</dbReference>
<dbReference type="SMART" id="SM00873">
    <property type="entry name" value="B3_4"/>
    <property type="match status" value="1"/>
</dbReference>
<dbReference type="GO" id="GO:0000287">
    <property type="term" value="F:magnesium ion binding"/>
    <property type="evidence" value="ECO:0007669"/>
    <property type="project" value="UniProtKB-UniRule"/>
</dbReference>
<dbReference type="Gene3D" id="3.50.40.10">
    <property type="entry name" value="Phenylalanyl-trna Synthetase, Chain B, domain 3"/>
    <property type="match status" value="1"/>
</dbReference>
<dbReference type="STRING" id="1618436.UV59_C0054G0004"/>
<keyword evidence="8 11" id="KW-0648">Protein biosynthesis</keyword>
<dbReference type="AlphaFoldDB" id="A0A0G1CAQ9"/>
<comment type="caution">
    <text evidence="14">The sequence shown here is derived from an EMBL/GenBank/DDBJ whole genome shotgun (WGS) entry which is preliminary data.</text>
</comment>
<dbReference type="Gene3D" id="3.30.930.10">
    <property type="entry name" value="Bira Bifunctional Protein, Domain 2"/>
    <property type="match status" value="1"/>
</dbReference>
<evidence type="ECO:0000256" key="1">
    <source>
        <dbReference type="ARBA" id="ARBA00008653"/>
    </source>
</evidence>
<evidence type="ECO:0000259" key="12">
    <source>
        <dbReference type="PROSITE" id="PS51447"/>
    </source>
</evidence>
<dbReference type="GO" id="GO:0003723">
    <property type="term" value="F:RNA binding"/>
    <property type="evidence" value="ECO:0007669"/>
    <property type="project" value="InterPro"/>
</dbReference>
<dbReference type="InterPro" id="IPR005146">
    <property type="entry name" value="B3/B4_tRNA-bd"/>
</dbReference>
<dbReference type="EMBL" id="LCFB01000054">
    <property type="protein sequence ID" value="KKS82745.1"/>
    <property type="molecule type" value="Genomic_DNA"/>
</dbReference>
<keyword evidence="7 11" id="KW-0460">Magnesium</keyword>
<dbReference type="GO" id="GO:0009328">
    <property type="term" value="C:phenylalanine-tRNA ligase complex"/>
    <property type="evidence" value="ECO:0007669"/>
    <property type="project" value="TreeGrafter"/>
</dbReference>
<dbReference type="SUPFAM" id="SSF54991">
    <property type="entry name" value="Anticodon-binding domain of PheRS"/>
    <property type="match status" value="1"/>
</dbReference>
<dbReference type="PROSITE" id="PS51483">
    <property type="entry name" value="B5"/>
    <property type="match status" value="1"/>
</dbReference>
<dbReference type="NCBIfam" id="TIGR00472">
    <property type="entry name" value="pheT_bact"/>
    <property type="match status" value="1"/>
</dbReference>
<evidence type="ECO:0000256" key="4">
    <source>
        <dbReference type="ARBA" id="ARBA00022723"/>
    </source>
</evidence>
<keyword evidence="9 11" id="KW-0030">Aminoacyl-tRNA synthetase</keyword>
<feature type="binding site" evidence="11">
    <location>
        <position position="360"/>
    </location>
    <ligand>
        <name>Mg(2+)</name>
        <dbReference type="ChEBI" id="CHEBI:18420"/>
        <note>shared with alpha subunit</note>
    </ligand>
</feature>
<protein>
    <recommendedName>
        <fullName evidence="11">Phenylalanine--tRNA ligase beta subunit</fullName>
        <ecNumber evidence="11">6.1.1.20</ecNumber>
    </recommendedName>
    <alternativeName>
        <fullName evidence="11">Phenylalanyl-tRNA synthetase beta subunit</fullName>
        <shortName evidence="11">PheRS</shortName>
    </alternativeName>
</protein>
<comment type="catalytic activity">
    <reaction evidence="10 11">
        <text>tRNA(Phe) + L-phenylalanine + ATP = L-phenylalanyl-tRNA(Phe) + AMP + diphosphate + H(+)</text>
        <dbReference type="Rhea" id="RHEA:19413"/>
        <dbReference type="Rhea" id="RHEA-COMP:9668"/>
        <dbReference type="Rhea" id="RHEA-COMP:9699"/>
        <dbReference type="ChEBI" id="CHEBI:15378"/>
        <dbReference type="ChEBI" id="CHEBI:30616"/>
        <dbReference type="ChEBI" id="CHEBI:33019"/>
        <dbReference type="ChEBI" id="CHEBI:58095"/>
        <dbReference type="ChEBI" id="CHEBI:78442"/>
        <dbReference type="ChEBI" id="CHEBI:78531"/>
        <dbReference type="ChEBI" id="CHEBI:456215"/>
        <dbReference type="EC" id="6.1.1.20"/>
    </reaction>
</comment>
<evidence type="ECO:0000256" key="9">
    <source>
        <dbReference type="ARBA" id="ARBA00023146"/>
    </source>
</evidence>
<dbReference type="Proteomes" id="UP000034543">
    <property type="component" value="Unassembled WGS sequence"/>
</dbReference>
<evidence type="ECO:0000256" key="2">
    <source>
        <dbReference type="ARBA" id="ARBA00011209"/>
    </source>
</evidence>
<dbReference type="SMART" id="SM00896">
    <property type="entry name" value="FDX-ACB"/>
    <property type="match status" value="1"/>
</dbReference>
<feature type="binding site" evidence="11">
    <location>
        <position position="351"/>
    </location>
    <ligand>
        <name>Mg(2+)</name>
        <dbReference type="ChEBI" id="CHEBI:18420"/>
        <note>shared with alpha subunit</note>
    </ligand>
</feature>
<dbReference type="InterPro" id="IPR045864">
    <property type="entry name" value="aa-tRNA-synth_II/BPL/LPL"/>
</dbReference>
<dbReference type="GO" id="GO:0004826">
    <property type="term" value="F:phenylalanine-tRNA ligase activity"/>
    <property type="evidence" value="ECO:0007669"/>
    <property type="project" value="UniProtKB-UniRule"/>
</dbReference>
<feature type="binding site" evidence="11">
    <location>
        <position position="361"/>
    </location>
    <ligand>
        <name>Mg(2+)</name>
        <dbReference type="ChEBI" id="CHEBI:18420"/>
        <note>shared with alpha subunit</note>
    </ligand>
</feature>
<dbReference type="PATRIC" id="fig|1618436.3.peg.1604"/>
<evidence type="ECO:0000256" key="6">
    <source>
        <dbReference type="ARBA" id="ARBA00022840"/>
    </source>
</evidence>
<dbReference type="GO" id="GO:0006432">
    <property type="term" value="P:phenylalanyl-tRNA aminoacylation"/>
    <property type="evidence" value="ECO:0007669"/>
    <property type="project" value="UniProtKB-UniRule"/>
</dbReference>
<evidence type="ECO:0000256" key="3">
    <source>
        <dbReference type="ARBA" id="ARBA00022598"/>
    </source>
</evidence>